<evidence type="ECO:0000313" key="8">
    <source>
        <dbReference type="EMBL" id="KAL3693826.1"/>
    </source>
</evidence>
<proteinExistence type="predicted"/>
<keyword evidence="3 6" id="KW-1133">Transmembrane helix</keyword>
<comment type="subcellular location">
    <subcellularLocation>
        <location evidence="1">Endomembrane system</location>
    </subcellularLocation>
</comment>
<evidence type="ECO:0000256" key="2">
    <source>
        <dbReference type="ARBA" id="ARBA00022692"/>
    </source>
</evidence>
<comment type="caution">
    <text evidence="8">The sequence shown here is derived from an EMBL/GenBank/DDBJ whole genome shotgun (WGS) entry which is preliminary data.</text>
</comment>
<dbReference type="PANTHER" id="PTHR12953:SF0">
    <property type="entry name" value="SUN DOMAIN-CONTAINING OSSIFICATION FACTOR"/>
    <property type="match status" value="1"/>
</dbReference>
<keyword evidence="2 6" id="KW-0812">Transmembrane</keyword>
<dbReference type="AlphaFoldDB" id="A0ABD3HSA6"/>
<reference evidence="8 9" key="1">
    <citation type="submission" date="2024-09" db="EMBL/GenBank/DDBJ databases">
        <title>Chromosome-scale assembly of Riccia sorocarpa.</title>
        <authorList>
            <person name="Paukszto L."/>
        </authorList>
    </citation>
    <scope>NUCLEOTIDE SEQUENCE [LARGE SCALE GENOMIC DNA]</scope>
    <source>
        <strain evidence="8">LP-2024</strain>
        <tissue evidence="8">Aerial parts of the thallus</tissue>
    </source>
</reference>
<feature type="compositionally biased region" description="Basic and acidic residues" evidence="5">
    <location>
        <begin position="585"/>
        <end position="598"/>
    </location>
</feature>
<evidence type="ECO:0000256" key="5">
    <source>
        <dbReference type="SAM" id="MobiDB-lite"/>
    </source>
</evidence>
<dbReference type="Proteomes" id="UP001633002">
    <property type="component" value="Unassembled WGS sequence"/>
</dbReference>
<feature type="transmembrane region" description="Helical" evidence="6">
    <location>
        <begin position="775"/>
        <end position="793"/>
    </location>
</feature>
<dbReference type="InterPro" id="IPR045120">
    <property type="entry name" value="Suco/Slp1-like"/>
</dbReference>
<keyword evidence="4 6" id="KW-0472">Membrane</keyword>
<dbReference type="InterPro" id="IPR012919">
    <property type="entry name" value="SUN_dom"/>
</dbReference>
<dbReference type="SUPFAM" id="SSF117839">
    <property type="entry name" value="WWE domain"/>
    <property type="match status" value="1"/>
</dbReference>
<dbReference type="Pfam" id="PF07738">
    <property type="entry name" value="Sad1_UNC"/>
    <property type="match status" value="1"/>
</dbReference>
<evidence type="ECO:0000256" key="3">
    <source>
        <dbReference type="ARBA" id="ARBA00022989"/>
    </source>
</evidence>
<name>A0ABD3HSA6_9MARC</name>
<feature type="region of interest" description="Disordered" evidence="5">
    <location>
        <begin position="187"/>
        <end position="250"/>
    </location>
</feature>
<keyword evidence="9" id="KW-1185">Reference proteome</keyword>
<dbReference type="PROSITE" id="PS51469">
    <property type="entry name" value="SUN"/>
    <property type="match status" value="1"/>
</dbReference>
<evidence type="ECO:0000256" key="6">
    <source>
        <dbReference type="SAM" id="Phobius"/>
    </source>
</evidence>
<sequence length="794" mass="88467">MCIIQKSANPTGVGVWWQDDTEWCWYGQHHENLIRKGVHNKLTSIDLGVITSGVHPQGQRYVVDLEKMEQVAVGSGQRRPVMIVDAAPAPRSQVQISGPPQLAFGGGLSRSSGVVKVHYRDSNGQLKEYDMDVASALLQHALVQQRSVVLPGKTALTLASCALILFLLLTSFFSHVHDTEQQELLHKSGAADELSDNSMPDRTAGQTRPHFVDSDGFGFDDSGRSGGNLYSKNDASSQQESLASDGSSDQAQRLASQGPLRKIVKFIGHCVILSFILYVSRKSSNVVPVSKMARERVNRIFRQAPLRWDRQIWKQKSLNFRQMRTFRSWSLAIPVVKKQDLISSETTSYVDAFDDSKNLEDSPLLVYPLTESEADRILRDLEDVFADELQSMITQMMKLSRLLPTSHGAKVLGANKEAKGAGHIINSDKDKYHRNPCGAEDKFVVLELSEETFVDTVWILLGQFRAENVRHRQKFTIDDPKLVRYLMLKMLTHWGYEFLCTPSSVEVFGVDVIKNLLDDWIASEESESAARVQTTTPVYHAEEAPAETQGGSVASADGAVSEFPSLQASAEVNMISQDAVATVNGEKKVDTKEEDLKAGRSGQPELHHIPGGKPPGDSVLKILMQRVKALELNQSLFDNYLEDTNVKYKAMLSELDKDLAVMSERLRNATAMSALLAMRLLKMESKQKEEKVYLENQLALISSNFTENVEFMRWQIQSMERCELTAIILAFCSPVLASLLLLLARCLPNRRSFPSEKQTETDADTKNLQLDSCRLSSSVILYLSCGLIILILSV</sequence>
<accession>A0ABD3HSA6</accession>
<protein>
    <recommendedName>
        <fullName evidence="7">SUN domain-containing protein</fullName>
    </recommendedName>
</protein>
<gene>
    <name evidence="8" type="ORF">R1sor_007477</name>
</gene>
<evidence type="ECO:0000313" key="9">
    <source>
        <dbReference type="Proteomes" id="UP001633002"/>
    </source>
</evidence>
<feature type="domain" description="SUN" evidence="7">
    <location>
        <begin position="289"/>
        <end position="512"/>
    </location>
</feature>
<dbReference type="Pfam" id="PF02825">
    <property type="entry name" value="WWE"/>
    <property type="match status" value="1"/>
</dbReference>
<evidence type="ECO:0000256" key="4">
    <source>
        <dbReference type="ARBA" id="ARBA00023136"/>
    </source>
</evidence>
<feature type="compositionally biased region" description="Polar residues" evidence="5">
    <location>
        <begin position="228"/>
        <end position="250"/>
    </location>
</feature>
<evidence type="ECO:0000256" key="1">
    <source>
        <dbReference type="ARBA" id="ARBA00004308"/>
    </source>
</evidence>
<feature type="transmembrane region" description="Helical" evidence="6">
    <location>
        <begin position="724"/>
        <end position="744"/>
    </location>
</feature>
<dbReference type="InterPro" id="IPR037197">
    <property type="entry name" value="WWE_dom_sf"/>
</dbReference>
<feature type="region of interest" description="Disordered" evidence="5">
    <location>
        <begin position="585"/>
        <end position="614"/>
    </location>
</feature>
<feature type="compositionally biased region" description="Polar residues" evidence="5">
    <location>
        <begin position="196"/>
        <end position="206"/>
    </location>
</feature>
<dbReference type="EMBL" id="JBJQOH010000003">
    <property type="protein sequence ID" value="KAL3693826.1"/>
    <property type="molecule type" value="Genomic_DNA"/>
</dbReference>
<dbReference type="Gene3D" id="3.30.720.50">
    <property type="match status" value="1"/>
</dbReference>
<dbReference type="GO" id="GO:0012505">
    <property type="term" value="C:endomembrane system"/>
    <property type="evidence" value="ECO:0007669"/>
    <property type="project" value="UniProtKB-SubCell"/>
</dbReference>
<dbReference type="PANTHER" id="PTHR12953">
    <property type="entry name" value="MEMBRANE PROTEIN CH1 RELATED"/>
    <property type="match status" value="1"/>
</dbReference>
<organism evidence="8 9">
    <name type="scientific">Riccia sorocarpa</name>
    <dbReference type="NCBI Taxonomy" id="122646"/>
    <lineage>
        <taxon>Eukaryota</taxon>
        <taxon>Viridiplantae</taxon>
        <taxon>Streptophyta</taxon>
        <taxon>Embryophyta</taxon>
        <taxon>Marchantiophyta</taxon>
        <taxon>Marchantiopsida</taxon>
        <taxon>Marchantiidae</taxon>
        <taxon>Marchantiales</taxon>
        <taxon>Ricciaceae</taxon>
        <taxon>Riccia</taxon>
    </lineage>
</organism>
<evidence type="ECO:0000259" key="7">
    <source>
        <dbReference type="PROSITE" id="PS51469"/>
    </source>
</evidence>
<dbReference type="InterPro" id="IPR004170">
    <property type="entry name" value="WWE_dom"/>
</dbReference>